<dbReference type="InterPro" id="IPR003439">
    <property type="entry name" value="ABC_transporter-like_ATP-bd"/>
</dbReference>
<evidence type="ECO:0000259" key="6">
    <source>
        <dbReference type="PROSITE" id="PS50893"/>
    </source>
</evidence>
<evidence type="ECO:0000313" key="8">
    <source>
        <dbReference type="Proteomes" id="UP000637002"/>
    </source>
</evidence>
<organism evidence="7 8">
    <name type="scientific">Chelatococcus reniformis</name>
    <dbReference type="NCBI Taxonomy" id="1494448"/>
    <lineage>
        <taxon>Bacteria</taxon>
        <taxon>Pseudomonadati</taxon>
        <taxon>Pseudomonadota</taxon>
        <taxon>Alphaproteobacteria</taxon>
        <taxon>Hyphomicrobiales</taxon>
        <taxon>Chelatococcaceae</taxon>
        <taxon>Chelatococcus</taxon>
    </lineage>
</organism>
<evidence type="ECO:0000256" key="5">
    <source>
        <dbReference type="ARBA" id="ARBA00022970"/>
    </source>
</evidence>
<feature type="domain" description="ABC transporter" evidence="6">
    <location>
        <begin position="6"/>
        <end position="237"/>
    </location>
</feature>
<dbReference type="InterPro" id="IPR052156">
    <property type="entry name" value="BCAA_Transport_ATP-bd_LivF"/>
</dbReference>
<keyword evidence="4 7" id="KW-0067">ATP-binding</keyword>
<accession>A0A916XD81</accession>
<keyword evidence="8" id="KW-1185">Reference proteome</keyword>
<dbReference type="SMART" id="SM00382">
    <property type="entry name" value="AAA"/>
    <property type="match status" value="1"/>
</dbReference>
<evidence type="ECO:0000256" key="4">
    <source>
        <dbReference type="ARBA" id="ARBA00022840"/>
    </source>
</evidence>
<dbReference type="GO" id="GO:0015658">
    <property type="term" value="F:branched-chain amino acid transmembrane transporter activity"/>
    <property type="evidence" value="ECO:0007669"/>
    <property type="project" value="TreeGrafter"/>
</dbReference>
<dbReference type="InterPro" id="IPR003593">
    <property type="entry name" value="AAA+_ATPase"/>
</dbReference>
<dbReference type="PANTHER" id="PTHR43820:SF4">
    <property type="entry name" value="HIGH-AFFINITY BRANCHED-CHAIN AMINO ACID TRANSPORT ATP-BINDING PROTEIN LIVF"/>
    <property type="match status" value="1"/>
</dbReference>
<dbReference type="GO" id="GO:0016887">
    <property type="term" value="F:ATP hydrolysis activity"/>
    <property type="evidence" value="ECO:0007669"/>
    <property type="project" value="InterPro"/>
</dbReference>
<dbReference type="GO" id="GO:0005524">
    <property type="term" value="F:ATP binding"/>
    <property type="evidence" value="ECO:0007669"/>
    <property type="project" value="UniProtKB-KW"/>
</dbReference>
<dbReference type="GO" id="GO:0015807">
    <property type="term" value="P:L-amino acid transport"/>
    <property type="evidence" value="ECO:0007669"/>
    <property type="project" value="TreeGrafter"/>
</dbReference>
<evidence type="ECO:0000256" key="1">
    <source>
        <dbReference type="ARBA" id="ARBA00005417"/>
    </source>
</evidence>
<dbReference type="PROSITE" id="PS00211">
    <property type="entry name" value="ABC_TRANSPORTER_1"/>
    <property type="match status" value="1"/>
</dbReference>
<dbReference type="Pfam" id="PF00005">
    <property type="entry name" value="ABC_tran"/>
    <property type="match status" value="1"/>
</dbReference>
<comment type="similarity">
    <text evidence="1">Belongs to the ABC transporter superfamily.</text>
</comment>
<keyword evidence="2" id="KW-0813">Transport</keyword>
<evidence type="ECO:0000256" key="3">
    <source>
        <dbReference type="ARBA" id="ARBA00022741"/>
    </source>
</evidence>
<keyword evidence="5" id="KW-0029">Amino-acid transport</keyword>
<dbReference type="SUPFAM" id="SSF52540">
    <property type="entry name" value="P-loop containing nucleoside triphosphate hydrolases"/>
    <property type="match status" value="1"/>
</dbReference>
<gene>
    <name evidence="7" type="ORF">GCM10010994_24540</name>
</gene>
<comment type="caution">
    <text evidence="7">The sequence shown here is derived from an EMBL/GenBank/DDBJ whole genome shotgun (WGS) entry which is preliminary data.</text>
</comment>
<reference evidence="7" key="1">
    <citation type="journal article" date="2014" name="Int. J. Syst. Evol. Microbiol.">
        <title>Complete genome sequence of Corynebacterium casei LMG S-19264T (=DSM 44701T), isolated from a smear-ripened cheese.</title>
        <authorList>
            <consortium name="US DOE Joint Genome Institute (JGI-PGF)"/>
            <person name="Walter F."/>
            <person name="Albersmeier A."/>
            <person name="Kalinowski J."/>
            <person name="Ruckert C."/>
        </authorList>
    </citation>
    <scope>NUCLEOTIDE SEQUENCE</scope>
    <source>
        <strain evidence="7">CGMCC 1.12919</strain>
    </source>
</reference>
<dbReference type="Proteomes" id="UP000637002">
    <property type="component" value="Unassembled WGS sequence"/>
</dbReference>
<dbReference type="PANTHER" id="PTHR43820">
    <property type="entry name" value="HIGH-AFFINITY BRANCHED-CHAIN AMINO ACID TRANSPORT ATP-BINDING PROTEIN LIVF"/>
    <property type="match status" value="1"/>
</dbReference>
<keyword evidence="3" id="KW-0547">Nucleotide-binding</keyword>
<dbReference type="EMBL" id="BMGG01000004">
    <property type="protein sequence ID" value="GGC65012.1"/>
    <property type="molecule type" value="Genomic_DNA"/>
</dbReference>
<reference evidence="7" key="2">
    <citation type="submission" date="2020-09" db="EMBL/GenBank/DDBJ databases">
        <authorList>
            <person name="Sun Q."/>
            <person name="Zhou Y."/>
        </authorList>
    </citation>
    <scope>NUCLEOTIDE SEQUENCE</scope>
    <source>
        <strain evidence="7">CGMCC 1.12919</strain>
    </source>
</reference>
<dbReference type="RefSeq" id="WP_188609452.1">
    <property type="nucleotide sequence ID" value="NZ_BMGG01000004.1"/>
</dbReference>
<dbReference type="CDD" id="cd03224">
    <property type="entry name" value="ABC_TM1139_LivF_branched"/>
    <property type="match status" value="1"/>
</dbReference>
<dbReference type="InterPro" id="IPR027417">
    <property type="entry name" value="P-loop_NTPase"/>
</dbReference>
<evidence type="ECO:0000313" key="7">
    <source>
        <dbReference type="EMBL" id="GGC65012.1"/>
    </source>
</evidence>
<protein>
    <submittedName>
        <fullName evidence="7">ABC transporter ATP-binding protein</fullName>
    </submittedName>
</protein>
<sequence>MPDPVLEIKGLSAYYGALRAIRDIDLSIAAGECVCLIGPNGAGKTTLLKAISGVLERTEGEISYLGRAATHLTPRQRISSGLIHVPEGRLVFSTLSVADNLRMGGYAKRGADLGERIDKVFELFPRLRERRRQPAGNLSGGEQQMLAIGRALVAQPTLLMLDEPSMGLAPVIVAEIYREIRRLREMNVTVLLVEQNARLALEVADRAVVLGAGVVRRQGSCRDLSQDSDVRHMIFGD</sequence>
<dbReference type="PROSITE" id="PS50893">
    <property type="entry name" value="ABC_TRANSPORTER_2"/>
    <property type="match status" value="1"/>
</dbReference>
<dbReference type="InterPro" id="IPR017871">
    <property type="entry name" value="ABC_transporter-like_CS"/>
</dbReference>
<dbReference type="Gene3D" id="3.40.50.300">
    <property type="entry name" value="P-loop containing nucleotide triphosphate hydrolases"/>
    <property type="match status" value="1"/>
</dbReference>
<evidence type="ECO:0000256" key="2">
    <source>
        <dbReference type="ARBA" id="ARBA00022448"/>
    </source>
</evidence>
<dbReference type="AlphaFoldDB" id="A0A916XD81"/>
<proteinExistence type="inferred from homology"/>
<name>A0A916XD81_9HYPH</name>